<organism evidence="1">
    <name type="scientific">Culex pipiens</name>
    <name type="common">House mosquito</name>
    <dbReference type="NCBI Taxonomy" id="7175"/>
    <lineage>
        <taxon>Eukaryota</taxon>
        <taxon>Metazoa</taxon>
        <taxon>Ecdysozoa</taxon>
        <taxon>Arthropoda</taxon>
        <taxon>Hexapoda</taxon>
        <taxon>Insecta</taxon>
        <taxon>Pterygota</taxon>
        <taxon>Neoptera</taxon>
        <taxon>Endopterygota</taxon>
        <taxon>Diptera</taxon>
        <taxon>Nematocera</taxon>
        <taxon>Culicoidea</taxon>
        <taxon>Culicidae</taxon>
        <taxon>Culicinae</taxon>
        <taxon>Culicini</taxon>
        <taxon>Culex</taxon>
        <taxon>Culex</taxon>
    </lineage>
</organism>
<accession>A0A8D8A164</accession>
<protein>
    <submittedName>
        <fullName evidence="1">(northern house mosquito) hypothetical protein</fullName>
    </submittedName>
</protein>
<dbReference type="EMBL" id="HBUE01010760">
    <property type="protein sequence ID" value="CAG6448324.1"/>
    <property type="molecule type" value="Transcribed_RNA"/>
</dbReference>
<name>A0A8D8A164_CULPI</name>
<evidence type="ECO:0000313" key="1">
    <source>
        <dbReference type="EMBL" id="CAG6448322.1"/>
    </source>
</evidence>
<reference evidence="1" key="1">
    <citation type="submission" date="2021-05" db="EMBL/GenBank/DDBJ databases">
        <authorList>
            <person name="Alioto T."/>
            <person name="Alioto T."/>
            <person name="Gomez Garrido J."/>
        </authorList>
    </citation>
    <scope>NUCLEOTIDE SEQUENCE</scope>
</reference>
<dbReference type="EMBL" id="HBUE01010759">
    <property type="protein sequence ID" value="CAG6448322.1"/>
    <property type="molecule type" value="Transcribed_RNA"/>
</dbReference>
<proteinExistence type="predicted"/>
<sequence>MPSGIQTGRFRRRNRDCESAAAVCFPRSQSQTRVMTTRTLNRGNVTRTRQKILINVGKQARTEMTMTICPRFSVTVHVGVDDTLIGWMIGICCTGLRSGG</sequence>
<dbReference type="AlphaFoldDB" id="A0A8D8A164"/>